<dbReference type="FunFam" id="3.30.70.870:FF:000002">
    <property type="entry name" value="Translation elongation factor 2"/>
    <property type="match status" value="1"/>
</dbReference>
<evidence type="ECO:0000256" key="4">
    <source>
        <dbReference type="ARBA" id="ARBA00023134"/>
    </source>
</evidence>
<dbReference type="GO" id="GO:0005829">
    <property type="term" value="C:cytosol"/>
    <property type="evidence" value="ECO:0007669"/>
    <property type="project" value="TreeGrafter"/>
</dbReference>
<dbReference type="Proteomes" id="UP000215902">
    <property type="component" value="Unassembled WGS sequence"/>
</dbReference>
<feature type="compositionally biased region" description="Acidic residues" evidence="6">
    <location>
        <begin position="737"/>
        <end position="749"/>
    </location>
</feature>
<proteinExistence type="predicted"/>
<dbReference type="Pfam" id="PF03764">
    <property type="entry name" value="EFG_IV"/>
    <property type="match status" value="1"/>
</dbReference>
<dbReference type="InterPro" id="IPR000640">
    <property type="entry name" value="EFG_V-like"/>
</dbReference>
<dbReference type="Gene3D" id="3.30.230.10">
    <property type="match status" value="1"/>
</dbReference>
<reference evidence="8 9" key="1">
    <citation type="submission" date="2017-06" db="EMBL/GenBank/DDBJ databases">
        <title>A platform for efficient transgenesis in Macrostomum lignano, a flatworm model organism for stem cell research.</title>
        <authorList>
            <person name="Berezikov E."/>
        </authorList>
    </citation>
    <scope>NUCLEOTIDE SEQUENCE [LARGE SCALE GENOMIC DNA]</scope>
    <source>
        <strain evidence="8">DV1</strain>
        <tissue evidence="8">Whole organism</tissue>
    </source>
</reference>
<dbReference type="Gene3D" id="2.40.30.10">
    <property type="entry name" value="Translation factors"/>
    <property type="match status" value="1"/>
</dbReference>
<dbReference type="OrthoDB" id="364892at2759"/>
<sequence length="1122" mass="121826">ANSALILTVKSIRASQRQMEPPTATKSKAERTRNVCILAHVDHGKTTLADCLIATNGIIPSRSVARLRYMDSLEQEQERGITMKSSIISLLYNRKECSEQYVVNLIDSPGHIDFSSEVSAAVRLSDGAIVVVDAVEGVSPQTVAVLRQAWRESVTPVLLINKVDRLILELRLSPTDAYHHLWKLIESVNALMAELYRMEFFERQEQQEQQQQQQQQQEKPKESQPVEKTTDSVAEVTLSSDWLSGLESAEDEHVYFAPARGNVVFASALDGWGFRLDDFAGLLAKRLGCSERILSRALWGDYFYAAKEKKVYRGASVKGRKPLFVQLVLENLWTVYDTFVTNRDADKISKMCASLDIRLGPRDLKSGADPHSALAAFSAQWLPVARAVLEAVVARCPSPRQLSTDKVNRLLTIGGVEGSPESAGLSCLRQHFLACSPDGPLVAFASKMMAVPAGCIVEPAPAGLTSAPPPEASATSAAELEQRRLEARRQWEAMRATKAAAVDANGESAAEASASNTDNDSSPSVYVAFCRIYSGIVRPGDRLFLLSPRHRPDRLPPGLAELTPDALDAEKRLSDSGLRHASVCTIGRVLLMRGRDFESVPGAGAGAIVGVEGLADRVIKTATLSATLACPAFSDMASEAAPIIRVAVECVNPADQSRLLAGLRLLERHDPGAEVLLEDTGENVVCSSGEVHLAKCLSDLRQCYAKVEFTTSPIVVPFRETLATDEALAEAAAAAADDPDADTDDADEAPPEELLSQLDIGESGGKDDPEVLDACRGLVCCRMQARDADRHLALTVRAVPLSAGAIRLLENHADALRRRPTAAGAADTALLALRDGLRSELLALDSAATSDAAAASVELGRLADCSVLAAGPRRDPCNLLLLGPSARLPDGTLAAPLLPTNSTNSTPASAASSHLWQAIINGFQWTCQQGPLCREPLRGVAFVLLDVCEVSTAGDERYPELTVSAGQLMSHASKTFGKAFLCHANRRLMLAAFTVDVQCRSEVLGKVHAVLAKHQGRIVSEDLREGTNMFVLRGHMPVIESFGLADELRKRTSGFAGAQLRFSHWALCDWDPLMLPREDDDLRDERMRIVNYLMEVRRRKGMPVRQQIVQHADKQRTRSRKK</sequence>
<dbReference type="Gene3D" id="3.90.1430.10">
    <property type="entry name" value="Yeast translation eEF2 (G' domain)"/>
    <property type="match status" value="1"/>
</dbReference>
<feature type="compositionally biased region" description="Basic and acidic residues" evidence="6">
    <location>
        <begin position="218"/>
        <end position="230"/>
    </location>
</feature>
<dbReference type="PANTHER" id="PTHR42908">
    <property type="entry name" value="TRANSLATION ELONGATION FACTOR-RELATED"/>
    <property type="match status" value="1"/>
</dbReference>
<dbReference type="InterPro" id="IPR000795">
    <property type="entry name" value="T_Tr_GTP-bd_dom"/>
</dbReference>
<dbReference type="AlphaFoldDB" id="A0A267GF57"/>
<feature type="compositionally biased region" description="Low complexity" evidence="6">
    <location>
        <begin position="207"/>
        <end position="217"/>
    </location>
</feature>
<dbReference type="SUPFAM" id="SSF50447">
    <property type="entry name" value="Translation proteins"/>
    <property type="match status" value="1"/>
</dbReference>
<dbReference type="STRING" id="282301.A0A267GF57"/>
<dbReference type="PANTHER" id="PTHR42908:SF3">
    <property type="entry name" value="ELONGATION FACTOR-LIKE GTPASE 1"/>
    <property type="match status" value="1"/>
</dbReference>
<dbReference type="CDD" id="cd01885">
    <property type="entry name" value="EF2"/>
    <property type="match status" value="1"/>
</dbReference>
<keyword evidence="2" id="KW-0963">Cytoplasm</keyword>
<dbReference type="SUPFAM" id="SSF52540">
    <property type="entry name" value="P-loop containing nucleoside triphosphate hydrolases"/>
    <property type="match status" value="1"/>
</dbReference>
<dbReference type="GO" id="GO:1990904">
    <property type="term" value="C:ribonucleoprotein complex"/>
    <property type="evidence" value="ECO:0007669"/>
    <property type="project" value="TreeGrafter"/>
</dbReference>
<keyword evidence="9" id="KW-1185">Reference proteome</keyword>
<dbReference type="InterPro" id="IPR027417">
    <property type="entry name" value="P-loop_NTPase"/>
</dbReference>
<keyword evidence="3" id="KW-0547">Nucleotide-binding</keyword>
<dbReference type="GO" id="GO:0043022">
    <property type="term" value="F:ribosome binding"/>
    <property type="evidence" value="ECO:0007669"/>
    <property type="project" value="TreeGrafter"/>
</dbReference>
<keyword evidence="4" id="KW-0342">GTP-binding</keyword>
<dbReference type="NCBIfam" id="TIGR00231">
    <property type="entry name" value="small_GTP"/>
    <property type="match status" value="1"/>
</dbReference>
<dbReference type="Pfam" id="PF00009">
    <property type="entry name" value="GTP_EFTU"/>
    <property type="match status" value="1"/>
</dbReference>
<evidence type="ECO:0000256" key="5">
    <source>
        <dbReference type="ARBA" id="ARBA00024731"/>
    </source>
</evidence>
<dbReference type="Gene3D" id="3.30.70.240">
    <property type="match status" value="1"/>
</dbReference>
<dbReference type="GO" id="GO:0042256">
    <property type="term" value="P:cytosolic ribosome assembly"/>
    <property type="evidence" value="ECO:0007669"/>
    <property type="project" value="TreeGrafter"/>
</dbReference>
<evidence type="ECO:0000313" key="9">
    <source>
        <dbReference type="Proteomes" id="UP000215902"/>
    </source>
</evidence>
<dbReference type="Pfam" id="PF00679">
    <property type="entry name" value="EFG_C"/>
    <property type="match status" value="1"/>
</dbReference>
<protein>
    <recommendedName>
        <fullName evidence="1">Elongation factor 2</fullName>
    </recommendedName>
</protein>
<dbReference type="SUPFAM" id="SSF54211">
    <property type="entry name" value="Ribosomal protein S5 domain 2-like"/>
    <property type="match status" value="1"/>
</dbReference>
<dbReference type="PRINTS" id="PR00315">
    <property type="entry name" value="ELONGATNFCT"/>
</dbReference>
<dbReference type="InterPro" id="IPR009000">
    <property type="entry name" value="Transl_B-barrel_sf"/>
</dbReference>
<dbReference type="CDD" id="cd04096">
    <property type="entry name" value="eEF2_snRNP_like_C"/>
    <property type="match status" value="1"/>
</dbReference>
<dbReference type="PROSITE" id="PS51722">
    <property type="entry name" value="G_TR_2"/>
    <property type="match status" value="1"/>
</dbReference>
<dbReference type="InterPro" id="IPR020568">
    <property type="entry name" value="Ribosomal_Su5_D2-typ_SF"/>
</dbReference>
<comment type="caution">
    <text evidence="8">The sequence shown here is derived from an EMBL/GenBank/DDBJ whole genome shotgun (WGS) entry which is preliminary data.</text>
</comment>
<feature type="non-terminal residue" evidence="8">
    <location>
        <position position="1"/>
    </location>
</feature>
<comment type="function">
    <text evidence="5">Catalyzes the GTP-dependent ribosomal translocation step during translation elongation. During this step, the ribosome changes from the pre-translocational (PRE) to the post-translocational (POST) state as the newly formed A-site-bound peptidyl-tRNA and P-site-bound deacylated tRNA move to the P and E sites, respectively. Catalyzes the coordinated movement of the two tRNA molecules, the mRNA and conformational changes in the ribosome.</text>
</comment>
<evidence type="ECO:0000256" key="1">
    <source>
        <dbReference type="ARBA" id="ARBA00017891"/>
    </source>
</evidence>
<evidence type="ECO:0000313" key="8">
    <source>
        <dbReference type="EMBL" id="PAA84067.1"/>
    </source>
</evidence>
<dbReference type="InterPro" id="IPR014721">
    <property type="entry name" value="Ribsml_uS5_D2-typ_fold_subgr"/>
</dbReference>
<dbReference type="InterPro" id="IPR005225">
    <property type="entry name" value="Small_GTP-bd"/>
</dbReference>
<evidence type="ECO:0000259" key="7">
    <source>
        <dbReference type="PROSITE" id="PS51722"/>
    </source>
</evidence>
<dbReference type="GO" id="GO:0003924">
    <property type="term" value="F:GTPase activity"/>
    <property type="evidence" value="ECO:0007669"/>
    <property type="project" value="InterPro"/>
</dbReference>
<dbReference type="FunFam" id="3.40.50.300:FF:000746">
    <property type="entry name" value="Ribosome assembly protein 1"/>
    <property type="match status" value="1"/>
</dbReference>
<dbReference type="Gene3D" id="3.40.50.300">
    <property type="entry name" value="P-loop containing nucleotide triphosphate hydrolases"/>
    <property type="match status" value="1"/>
</dbReference>
<dbReference type="SMART" id="SM00838">
    <property type="entry name" value="EFG_C"/>
    <property type="match status" value="1"/>
</dbReference>
<feature type="region of interest" description="Disordered" evidence="6">
    <location>
        <begin position="730"/>
        <end position="749"/>
    </location>
</feature>
<evidence type="ECO:0000256" key="6">
    <source>
        <dbReference type="SAM" id="MobiDB-lite"/>
    </source>
</evidence>
<dbReference type="GO" id="GO:0005525">
    <property type="term" value="F:GTP binding"/>
    <property type="evidence" value="ECO:0007669"/>
    <property type="project" value="UniProtKB-KW"/>
</dbReference>
<name>A0A267GF57_9PLAT</name>
<dbReference type="SUPFAM" id="SSF54980">
    <property type="entry name" value="EF-G C-terminal domain-like"/>
    <property type="match status" value="2"/>
</dbReference>
<evidence type="ECO:0000256" key="2">
    <source>
        <dbReference type="ARBA" id="ARBA00022490"/>
    </source>
</evidence>
<organism evidence="8 9">
    <name type="scientific">Macrostomum lignano</name>
    <dbReference type="NCBI Taxonomy" id="282301"/>
    <lineage>
        <taxon>Eukaryota</taxon>
        <taxon>Metazoa</taxon>
        <taxon>Spiralia</taxon>
        <taxon>Lophotrochozoa</taxon>
        <taxon>Platyhelminthes</taxon>
        <taxon>Rhabditophora</taxon>
        <taxon>Macrostomorpha</taxon>
        <taxon>Macrostomida</taxon>
        <taxon>Macrostomidae</taxon>
        <taxon>Macrostomum</taxon>
    </lineage>
</organism>
<evidence type="ECO:0000256" key="3">
    <source>
        <dbReference type="ARBA" id="ARBA00022741"/>
    </source>
</evidence>
<dbReference type="InterPro" id="IPR035647">
    <property type="entry name" value="EFG_III/V"/>
</dbReference>
<dbReference type="InterPro" id="IPR005517">
    <property type="entry name" value="Transl_elong_EFG/EF2_IV"/>
</dbReference>
<gene>
    <name evidence="8" type="ORF">BOX15_Mlig033830g1</name>
</gene>
<feature type="region of interest" description="Disordered" evidence="6">
    <location>
        <begin position="207"/>
        <end position="232"/>
    </location>
</feature>
<feature type="domain" description="Tr-type G" evidence="7">
    <location>
        <begin position="30"/>
        <end position="292"/>
    </location>
</feature>
<accession>A0A267GF57</accession>
<dbReference type="Gene3D" id="3.30.70.870">
    <property type="entry name" value="Elongation Factor G (Translational Gtpase), domain 3"/>
    <property type="match status" value="1"/>
</dbReference>
<dbReference type="EMBL" id="NIVC01000390">
    <property type="protein sequence ID" value="PAA84067.1"/>
    <property type="molecule type" value="Genomic_DNA"/>
</dbReference>